<protein>
    <submittedName>
        <fullName evidence="2">SH3 domain-containing protein</fullName>
    </submittedName>
</protein>
<proteinExistence type="predicted"/>
<keyword evidence="1" id="KW-0812">Transmembrane</keyword>
<reference evidence="2 3" key="1">
    <citation type="submission" date="2019-02" db="EMBL/GenBank/DDBJ databases">
        <title>Draft genome sequence of Amycolatopsis sp. 8-3EHSu isolated from roots of Suaeda maritima.</title>
        <authorList>
            <person name="Duangmal K."/>
            <person name="Chantavorakit T."/>
        </authorList>
    </citation>
    <scope>NUCLEOTIDE SEQUENCE [LARGE SCALE GENOMIC DNA]</scope>
    <source>
        <strain evidence="2 3">8-3EHSu</strain>
    </source>
</reference>
<sequence>MILGIPKRILLIIAVVGGVAVIYFLGAGKQASEGAEGPTGCKMSVTADVLNVRAAPADSAEIVGKYKQNAETDAHPVVQNGFRKLGENRWAATEFLTPLQGARCG</sequence>
<dbReference type="EMBL" id="SFCC01000008">
    <property type="protein sequence ID" value="RZQ62832.1"/>
    <property type="molecule type" value="Genomic_DNA"/>
</dbReference>
<evidence type="ECO:0000313" key="2">
    <source>
        <dbReference type="EMBL" id="RZQ62832.1"/>
    </source>
</evidence>
<evidence type="ECO:0000256" key="1">
    <source>
        <dbReference type="SAM" id="Phobius"/>
    </source>
</evidence>
<name>A0A4Q7J7Q4_9PSEU</name>
<accession>A0A4Q7J7Q4</accession>
<keyword evidence="1" id="KW-0472">Membrane</keyword>
<comment type="caution">
    <text evidence="2">The sequence shown here is derived from an EMBL/GenBank/DDBJ whole genome shotgun (WGS) entry which is preliminary data.</text>
</comment>
<gene>
    <name evidence="2" type="ORF">EWH70_18040</name>
</gene>
<dbReference type="AlphaFoldDB" id="A0A4Q7J7Q4"/>
<keyword evidence="3" id="KW-1185">Reference proteome</keyword>
<feature type="transmembrane region" description="Helical" evidence="1">
    <location>
        <begin position="9"/>
        <end position="26"/>
    </location>
</feature>
<keyword evidence="1" id="KW-1133">Transmembrane helix</keyword>
<dbReference type="RefSeq" id="WP_130476570.1">
    <property type="nucleotide sequence ID" value="NZ_SFCC01000008.1"/>
</dbReference>
<evidence type="ECO:0000313" key="3">
    <source>
        <dbReference type="Proteomes" id="UP000292003"/>
    </source>
</evidence>
<dbReference type="OrthoDB" id="3574655at2"/>
<organism evidence="2 3">
    <name type="scientific">Amycolatopsis suaedae</name>
    <dbReference type="NCBI Taxonomy" id="2510978"/>
    <lineage>
        <taxon>Bacteria</taxon>
        <taxon>Bacillati</taxon>
        <taxon>Actinomycetota</taxon>
        <taxon>Actinomycetes</taxon>
        <taxon>Pseudonocardiales</taxon>
        <taxon>Pseudonocardiaceae</taxon>
        <taxon>Amycolatopsis</taxon>
    </lineage>
</organism>
<dbReference type="Proteomes" id="UP000292003">
    <property type="component" value="Unassembled WGS sequence"/>
</dbReference>